<dbReference type="InterPro" id="IPR015422">
    <property type="entry name" value="PyrdxlP-dep_Trfase_small"/>
</dbReference>
<protein>
    <recommendedName>
        <fullName evidence="9">Low specificity L-threonine aldolase</fullName>
        <ecNumber evidence="8">4.1.2.48</ecNumber>
    </recommendedName>
</protein>
<dbReference type="InterPro" id="IPR015421">
    <property type="entry name" value="PyrdxlP-dep_Trfase_major"/>
</dbReference>
<dbReference type="PANTHER" id="PTHR48097:SF5">
    <property type="entry name" value="LOW SPECIFICITY L-THREONINE ALDOLASE"/>
    <property type="match status" value="1"/>
</dbReference>
<reference evidence="11 12" key="1">
    <citation type="submission" date="2016-11" db="EMBL/GenBank/DDBJ databases">
        <authorList>
            <person name="Jaros S."/>
            <person name="Januszkiewicz K."/>
            <person name="Wedrychowicz H."/>
        </authorList>
    </citation>
    <scope>NUCLEOTIDE SEQUENCE [LARGE SCALE GENOMIC DNA]</scope>
    <source>
        <strain evidence="11 12">GAS242</strain>
    </source>
</reference>
<dbReference type="Gene3D" id="3.90.1150.10">
    <property type="entry name" value="Aspartate Aminotransferase, domain 1"/>
    <property type="match status" value="1"/>
</dbReference>
<dbReference type="GO" id="GO:0016829">
    <property type="term" value="F:lyase activity"/>
    <property type="evidence" value="ECO:0007669"/>
    <property type="project" value="UniProtKB-KW"/>
</dbReference>
<dbReference type="Proteomes" id="UP000190675">
    <property type="component" value="Chromosome I"/>
</dbReference>
<evidence type="ECO:0000256" key="5">
    <source>
        <dbReference type="ARBA" id="ARBA00023239"/>
    </source>
</evidence>
<keyword evidence="5" id="KW-0456">Lyase</keyword>
<evidence type="ECO:0000256" key="3">
    <source>
        <dbReference type="ARBA" id="ARBA00011881"/>
    </source>
</evidence>
<evidence type="ECO:0000256" key="6">
    <source>
        <dbReference type="ARBA" id="ARBA00050410"/>
    </source>
</evidence>
<feature type="domain" description="Aromatic amino acid beta-eliminating lyase/threonine aldolase" evidence="10">
    <location>
        <begin position="88"/>
        <end position="379"/>
    </location>
</feature>
<evidence type="ECO:0000256" key="8">
    <source>
        <dbReference type="ARBA" id="ARBA00066573"/>
    </source>
</evidence>
<evidence type="ECO:0000313" key="11">
    <source>
        <dbReference type="EMBL" id="SHH14978.1"/>
    </source>
</evidence>
<dbReference type="FunFam" id="3.40.640.10:FF:000087">
    <property type="entry name" value="L-threonine aldolase"/>
    <property type="match status" value="1"/>
</dbReference>
<comment type="similarity">
    <text evidence="2">Belongs to the threonine aldolase family.</text>
</comment>
<evidence type="ECO:0000259" key="10">
    <source>
        <dbReference type="Pfam" id="PF01212"/>
    </source>
</evidence>
<dbReference type="InterPro" id="IPR001597">
    <property type="entry name" value="ArAA_b-elim_lyase/Thr_aldolase"/>
</dbReference>
<dbReference type="SUPFAM" id="SSF53383">
    <property type="entry name" value="PLP-dependent transferases"/>
    <property type="match status" value="1"/>
</dbReference>
<comment type="catalytic activity">
    <reaction evidence="7">
        <text>L-allo-threonine = acetaldehyde + glycine</text>
        <dbReference type="Rhea" id="RHEA:26209"/>
        <dbReference type="ChEBI" id="CHEBI:15343"/>
        <dbReference type="ChEBI" id="CHEBI:57305"/>
        <dbReference type="ChEBI" id="CHEBI:58585"/>
        <dbReference type="EC" id="4.1.2.48"/>
    </reaction>
</comment>
<dbReference type="PANTHER" id="PTHR48097">
    <property type="entry name" value="L-THREONINE ALDOLASE-RELATED"/>
    <property type="match status" value="1"/>
</dbReference>
<evidence type="ECO:0000256" key="9">
    <source>
        <dbReference type="ARBA" id="ARBA00073009"/>
    </source>
</evidence>
<keyword evidence="4" id="KW-0663">Pyridoxal phosphate</keyword>
<proteinExistence type="inferred from homology"/>
<gene>
    <name evidence="11" type="ORF">SAMN05444169_6021</name>
</gene>
<evidence type="ECO:0000256" key="1">
    <source>
        <dbReference type="ARBA" id="ARBA00001933"/>
    </source>
</evidence>
<dbReference type="Gene3D" id="3.40.640.10">
    <property type="entry name" value="Type I PLP-dependent aspartate aminotransferase-like (Major domain)"/>
    <property type="match status" value="1"/>
</dbReference>
<comment type="subunit">
    <text evidence="3">Homotetramer.</text>
</comment>
<dbReference type="EMBL" id="LT670818">
    <property type="protein sequence ID" value="SHH14978.1"/>
    <property type="molecule type" value="Genomic_DNA"/>
</dbReference>
<comment type="catalytic activity">
    <reaction evidence="6">
        <text>L-threonine = acetaldehyde + glycine</text>
        <dbReference type="Rhea" id="RHEA:19625"/>
        <dbReference type="ChEBI" id="CHEBI:15343"/>
        <dbReference type="ChEBI" id="CHEBI:57305"/>
        <dbReference type="ChEBI" id="CHEBI:57926"/>
        <dbReference type="EC" id="4.1.2.48"/>
    </reaction>
</comment>
<evidence type="ECO:0000313" key="12">
    <source>
        <dbReference type="Proteomes" id="UP000190675"/>
    </source>
</evidence>
<dbReference type="Pfam" id="PF01212">
    <property type="entry name" value="Beta_elim_lyase"/>
    <property type="match status" value="1"/>
</dbReference>
<comment type="cofactor">
    <cofactor evidence="1">
        <name>pyridoxal 5'-phosphate</name>
        <dbReference type="ChEBI" id="CHEBI:597326"/>
    </cofactor>
</comment>
<sequence>MDRDSLLTSLNRARPCHIKFFRLNLFPTSRVELTLDANLLPSKVASPNRGDAADPATNGTAPQAFVSFARDGRDLMNQRRCGMSDPQQFASDNYSGICPEAWAAMAAANQGQAPAYGEDEWTARASDAFRVQFETACEVFFVFNGTAANSLALASLCQSYHSVICTASSHVETDECGAPEFFSNGSKLLVAPSADGKLMPQAIRAIATNRNDIHFPKPRVVTITQPTETGQVYSLAELRAISACCRELGLSLHMDGARFANACASLGCSPADMTWRAGVDVLCFGGTKNGMAVGEAILFFNGKLAEDFDYRCKQAGQLASKMRFLSASWVGMLETGAWLRNAAHGNACAARLARQIGGLPGVEILFPVEANAVFVLMSDTKLDALRDRGWRFYTFIGGGARFMFAWDSSPQRVDELAADIRQIASGAGEAGHE</sequence>
<organism evidence="11 12">
    <name type="scientific">Bradyrhizobium erythrophlei</name>
    <dbReference type="NCBI Taxonomy" id="1437360"/>
    <lineage>
        <taxon>Bacteria</taxon>
        <taxon>Pseudomonadati</taxon>
        <taxon>Pseudomonadota</taxon>
        <taxon>Alphaproteobacteria</taxon>
        <taxon>Hyphomicrobiales</taxon>
        <taxon>Nitrobacteraceae</taxon>
        <taxon>Bradyrhizobium</taxon>
    </lineage>
</organism>
<dbReference type="InterPro" id="IPR015424">
    <property type="entry name" value="PyrdxlP-dep_Trfase"/>
</dbReference>
<name>A0A1M5QLW3_9BRAD</name>
<evidence type="ECO:0000256" key="7">
    <source>
        <dbReference type="ARBA" id="ARBA00050939"/>
    </source>
</evidence>
<evidence type="ECO:0000256" key="4">
    <source>
        <dbReference type="ARBA" id="ARBA00022898"/>
    </source>
</evidence>
<dbReference type="EC" id="4.1.2.48" evidence="8"/>
<dbReference type="GO" id="GO:0006520">
    <property type="term" value="P:amino acid metabolic process"/>
    <property type="evidence" value="ECO:0007669"/>
    <property type="project" value="InterPro"/>
</dbReference>
<dbReference type="CDD" id="cd06502">
    <property type="entry name" value="TA_like"/>
    <property type="match status" value="1"/>
</dbReference>
<evidence type="ECO:0000256" key="2">
    <source>
        <dbReference type="ARBA" id="ARBA00006966"/>
    </source>
</evidence>
<dbReference type="AlphaFoldDB" id="A0A1M5QLW3"/>
<accession>A0A1M5QLW3</accession>